<comment type="caution">
    <text evidence="1">The sequence shown here is derived from an EMBL/GenBank/DDBJ whole genome shotgun (WGS) entry which is preliminary data.</text>
</comment>
<reference evidence="1 2" key="1">
    <citation type="submission" date="2021-06" db="EMBL/GenBank/DDBJ databases">
        <title>Caerostris extrusa draft genome.</title>
        <authorList>
            <person name="Kono N."/>
            <person name="Arakawa K."/>
        </authorList>
    </citation>
    <scope>NUCLEOTIDE SEQUENCE [LARGE SCALE GENOMIC DNA]</scope>
</reference>
<protein>
    <submittedName>
        <fullName evidence="1">Uncharacterized protein</fullName>
    </submittedName>
</protein>
<evidence type="ECO:0000313" key="2">
    <source>
        <dbReference type="Proteomes" id="UP001054945"/>
    </source>
</evidence>
<proteinExistence type="predicted"/>
<name>A0AAV4RLS4_CAEEX</name>
<gene>
    <name evidence="1" type="ORF">CEXT_515811</name>
</gene>
<evidence type="ECO:0000313" key="1">
    <source>
        <dbReference type="EMBL" id="GIY22297.1"/>
    </source>
</evidence>
<dbReference type="Proteomes" id="UP001054945">
    <property type="component" value="Unassembled WGS sequence"/>
</dbReference>
<accession>A0AAV4RLS4</accession>
<dbReference type="AlphaFoldDB" id="A0AAV4RLS4"/>
<keyword evidence="2" id="KW-1185">Reference proteome</keyword>
<dbReference type="EMBL" id="BPLR01008130">
    <property type="protein sequence ID" value="GIY22297.1"/>
    <property type="molecule type" value="Genomic_DNA"/>
</dbReference>
<organism evidence="1 2">
    <name type="scientific">Caerostris extrusa</name>
    <name type="common">Bark spider</name>
    <name type="synonym">Caerostris bankana</name>
    <dbReference type="NCBI Taxonomy" id="172846"/>
    <lineage>
        <taxon>Eukaryota</taxon>
        <taxon>Metazoa</taxon>
        <taxon>Ecdysozoa</taxon>
        <taxon>Arthropoda</taxon>
        <taxon>Chelicerata</taxon>
        <taxon>Arachnida</taxon>
        <taxon>Araneae</taxon>
        <taxon>Araneomorphae</taxon>
        <taxon>Entelegynae</taxon>
        <taxon>Araneoidea</taxon>
        <taxon>Araneidae</taxon>
        <taxon>Caerostris</taxon>
    </lineage>
</organism>
<sequence length="131" mass="15110">MKSDFRYVTSLTDQYSSTLPNSTELSHNSLDICFWKDSRGLSSMCTRDKSLGDVCFSPSRAISLWADTRQVRTRIYQFGVLFVCLQWNETRLFPQTCHVGATFRFKPKLSGTEKLRFLNLNISLVIPKTKK</sequence>